<dbReference type="Pfam" id="PF10058">
    <property type="entry name" value="Zn_ribbon_10"/>
    <property type="match status" value="1"/>
</dbReference>
<name>A0A9Q1KSI2_9CARY</name>
<keyword evidence="2" id="KW-0472">Membrane</keyword>
<evidence type="ECO:0000256" key="1">
    <source>
        <dbReference type="SAM" id="MobiDB-lite"/>
    </source>
</evidence>
<evidence type="ECO:0000313" key="5">
    <source>
        <dbReference type="Proteomes" id="UP001153076"/>
    </source>
</evidence>
<feature type="compositionally biased region" description="Polar residues" evidence="1">
    <location>
        <begin position="278"/>
        <end position="297"/>
    </location>
</feature>
<feature type="transmembrane region" description="Helical" evidence="2">
    <location>
        <begin position="117"/>
        <end position="137"/>
    </location>
</feature>
<dbReference type="AlphaFoldDB" id="A0A9Q1KSI2"/>
<keyword evidence="5" id="KW-1185">Reference proteome</keyword>
<organism evidence="4 5">
    <name type="scientific">Carnegiea gigantea</name>
    <dbReference type="NCBI Taxonomy" id="171969"/>
    <lineage>
        <taxon>Eukaryota</taxon>
        <taxon>Viridiplantae</taxon>
        <taxon>Streptophyta</taxon>
        <taxon>Embryophyta</taxon>
        <taxon>Tracheophyta</taxon>
        <taxon>Spermatophyta</taxon>
        <taxon>Magnoliopsida</taxon>
        <taxon>eudicotyledons</taxon>
        <taxon>Gunneridae</taxon>
        <taxon>Pentapetalae</taxon>
        <taxon>Caryophyllales</taxon>
        <taxon>Cactineae</taxon>
        <taxon>Cactaceae</taxon>
        <taxon>Cactoideae</taxon>
        <taxon>Echinocereeae</taxon>
        <taxon>Carnegiea</taxon>
    </lineage>
</organism>
<dbReference type="Proteomes" id="UP001153076">
    <property type="component" value="Unassembled WGS sequence"/>
</dbReference>
<dbReference type="GO" id="GO:0071786">
    <property type="term" value="P:endoplasmic reticulum tubular network organization"/>
    <property type="evidence" value="ECO:0007669"/>
    <property type="project" value="InterPro"/>
</dbReference>
<dbReference type="EMBL" id="JAKOGI010000032">
    <property type="protein sequence ID" value="KAJ8448074.1"/>
    <property type="molecule type" value="Genomic_DNA"/>
</dbReference>
<evidence type="ECO:0000256" key="2">
    <source>
        <dbReference type="SAM" id="Phobius"/>
    </source>
</evidence>
<feature type="compositionally biased region" description="Low complexity" evidence="1">
    <location>
        <begin position="404"/>
        <end position="414"/>
    </location>
</feature>
<feature type="compositionally biased region" description="Basic and acidic residues" evidence="1">
    <location>
        <begin position="23"/>
        <end position="32"/>
    </location>
</feature>
<reference evidence="4" key="1">
    <citation type="submission" date="2022-04" db="EMBL/GenBank/DDBJ databases">
        <title>Carnegiea gigantea Genome sequencing and assembly v2.</title>
        <authorList>
            <person name="Copetti D."/>
            <person name="Sanderson M.J."/>
            <person name="Burquez A."/>
            <person name="Wojciechowski M.F."/>
        </authorList>
    </citation>
    <scope>NUCLEOTIDE SEQUENCE</scope>
    <source>
        <strain evidence="4">SGP5-SGP5p</strain>
        <tissue evidence="4">Aerial part</tissue>
    </source>
</reference>
<dbReference type="GO" id="GO:0071782">
    <property type="term" value="C:endoplasmic reticulum tubular network"/>
    <property type="evidence" value="ECO:0007669"/>
    <property type="project" value="TreeGrafter"/>
</dbReference>
<keyword evidence="2" id="KW-0812">Transmembrane</keyword>
<feature type="region of interest" description="Disordered" evidence="1">
    <location>
        <begin position="378"/>
        <end position="443"/>
    </location>
</feature>
<sequence length="443" mass="48663">MAGDADESAAPSAASERSAIAGVEEKPTEEKKTKKKQKGVLSRMWTGVFGSRKDDFERRLERISKEESAILNRMRRRAHSWGKRKRQIILCSVLLELIAVGYAITKARTSENWKIRAFRVLPMFLLPALSAVMYSALKRFINMRNAVGMKSMEFVSCVLSHYGNLAEGEQQDQKTLERLREERQLKIDELKEKTNYYITQQLIQRYDTDPAAKAAAAAVLASKLGSDLGLKLFLENEARLYFPAGKSNDAEPMQSSSLRNRKQPLSRATGLSEAPTLSRLQSLGSTMTQQSTETSPEAGSEYGDNQYPVVDHYPNQGSTAYNGGWLSRIAALLVGEDPTQCYALICGSCHMHNGLASKEDFPYVAYICPHCRTVNGPKIRQEGASAPNTPNKGSMVSMEHANTSSSGGDSPVSSFIKDTLAEDAPLTTNGGDKTEASAPSNES</sequence>
<feature type="compositionally biased region" description="Low complexity" evidence="1">
    <location>
        <begin position="8"/>
        <end position="21"/>
    </location>
</feature>
<feature type="domain" description="Lunapark zinc ribbon" evidence="3">
    <location>
        <begin position="325"/>
        <end position="375"/>
    </location>
</feature>
<keyword evidence="2" id="KW-1133">Transmembrane helix</keyword>
<feature type="region of interest" description="Disordered" evidence="1">
    <location>
        <begin position="1"/>
        <end position="39"/>
    </location>
</feature>
<feature type="compositionally biased region" description="Polar residues" evidence="1">
    <location>
        <begin position="426"/>
        <end position="443"/>
    </location>
</feature>
<dbReference type="OrthoDB" id="1725934at2759"/>
<protein>
    <recommendedName>
        <fullName evidence="3">Lunapark zinc ribbon domain-containing protein</fullName>
    </recommendedName>
</protein>
<dbReference type="PANTHER" id="PTHR22166">
    <property type="entry name" value="ENDOPLASMIC RETICULUM JUNCTION FORMATION PROTEIN LUNAPARK"/>
    <property type="match status" value="1"/>
</dbReference>
<feature type="region of interest" description="Disordered" evidence="1">
    <location>
        <begin position="245"/>
        <end position="308"/>
    </location>
</feature>
<dbReference type="InterPro" id="IPR019273">
    <property type="entry name" value="Lunapark_Znf"/>
</dbReference>
<evidence type="ECO:0000259" key="3">
    <source>
        <dbReference type="Pfam" id="PF10058"/>
    </source>
</evidence>
<gene>
    <name evidence="4" type="ORF">Cgig2_031798</name>
</gene>
<dbReference type="InterPro" id="IPR040115">
    <property type="entry name" value="Lnp"/>
</dbReference>
<accession>A0A9Q1KSI2</accession>
<dbReference type="PANTHER" id="PTHR22166:SF12">
    <property type="entry name" value="ENDOPLASMIC RETICULUM JUNCTION FORMATION PROTEIN LUNAPARK"/>
    <property type="match status" value="1"/>
</dbReference>
<comment type="caution">
    <text evidence="4">The sequence shown here is derived from an EMBL/GenBank/DDBJ whole genome shotgun (WGS) entry which is preliminary data.</text>
</comment>
<proteinExistence type="predicted"/>
<feature type="transmembrane region" description="Helical" evidence="2">
    <location>
        <begin position="87"/>
        <end position="105"/>
    </location>
</feature>
<evidence type="ECO:0000313" key="4">
    <source>
        <dbReference type="EMBL" id="KAJ8448074.1"/>
    </source>
</evidence>